<dbReference type="AlphaFoldDB" id="A0A7K1SXS2"/>
<organism evidence="1 2">
    <name type="scientific">Mucilaginibacter arboris</name>
    <dbReference type="NCBI Taxonomy" id="2682090"/>
    <lineage>
        <taxon>Bacteria</taxon>
        <taxon>Pseudomonadati</taxon>
        <taxon>Bacteroidota</taxon>
        <taxon>Sphingobacteriia</taxon>
        <taxon>Sphingobacteriales</taxon>
        <taxon>Sphingobacteriaceae</taxon>
        <taxon>Mucilaginibacter</taxon>
    </lineage>
</organism>
<dbReference type="EMBL" id="WPIK01000009">
    <property type="protein sequence ID" value="MVN22116.1"/>
    <property type="molecule type" value="Genomic_DNA"/>
</dbReference>
<evidence type="ECO:0000313" key="1">
    <source>
        <dbReference type="EMBL" id="MVN22116.1"/>
    </source>
</evidence>
<gene>
    <name evidence="1" type="ORF">GO621_11295</name>
</gene>
<reference evidence="1 2" key="1">
    <citation type="submission" date="2019-12" db="EMBL/GenBank/DDBJ databases">
        <title>Mucilaginibacter sp. HMF7410 genome sequencing and assembly.</title>
        <authorList>
            <person name="Kang H."/>
            <person name="Cha I."/>
            <person name="Kim H."/>
            <person name="Joh K."/>
        </authorList>
    </citation>
    <scope>NUCLEOTIDE SEQUENCE [LARGE SCALE GENOMIC DNA]</scope>
    <source>
        <strain evidence="1 2">HMF7410</strain>
    </source>
</reference>
<evidence type="ECO:0000313" key="2">
    <source>
        <dbReference type="Proteomes" id="UP000462014"/>
    </source>
</evidence>
<comment type="caution">
    <text evidence="1">The sequence shown here is derived from an EMBL/GenBank/DDBJ whole genome shotgun (WGS) entry which is preliminary data.</text>
</comment>
<protein>
    <submittedName>
        <fullName evidence="1">Uncharacterized protein</fullName>
    </submittedName>
</protein>
<dbReference type="RefSeq" id="WP_157567054.1">
    <property type="nucleotide sequence ID" value="NZ_WPIK01000009.1"/>
</dbReference>
<accession>A0A7K1SXS2</accession>
<proteinExistence type="predicted"/>
<keyword evidence="2" id="KW-1185">Reference proteome</keyword>
<dbReference type="Proteomes" id="UP000462014">
    <property type="component" value="Unassembled WGS sequence"/>
</dbReference>
<sequence>MNLYESDNNNVTNLLDVWKSNFPGYYFRIDALSYDFDEINLIIPVIMGVNTDYKFHFAFLFNNFSKDYTSSVIAYVKQSRYNRTALSNSTNKPLFDQLKSFFAPRKKITFSKQVYIFTKQMTCSKKKITAIFKKEGFLVEFR</sequence>
<name>A0A7K1SXS2_9SPHI</name>